<feature type="transmembrane region" description="Helical" evidence="8">
    <location>
        <begin position="186"/>
        <end position="204"/>
    </location>
</feature>
<dbReference type="PANTHER" id="PTHR42810">
    <property type="entry name" value="PURINE PERMEASE C1399.01C-RELATED"/>
    <property type="match status" value="1"/>
</dbReference>
<dbReference type="PROSITE" id="PS01116">
    <property type="entry name" value="XANTH_URACIL_PERMASE"/>
    <property type="match status" value="1"/>
</dbReference>
<dbReference type="OrthoDB" id="9805749at2"/>
<feature type="transmembrane region" description="Helical" evidence="8">
    <location>
        <begin position="363"/>
        <end position="381"/>
    </location>
</feature>
<dbReference type="STRING" id="525903.Taci_0426"/>
<dbReference type="HOGENOM" id="CLU_017959_8_0_0"/>
<dbReference type="NCBIfam" id="TIGR00801">
    <property type="entry name" value="ncs2"/>
    <property type="match status" value="1"/>
</dbReference>
<dbReference type="Pfam" id="PF00860">
    <property type="entry name" value="Xan_ur_permease"/>
    <property type="match status" value="1"/>
</dbReference>
<sequence length="458" mass="47987">MPSKKGSAVVGGGKDLVYQLHGRPSLLVALPLGLQHVLAMFTGNLAPIFVVAGILSLSKPDMIVMIQGAMIVSGLTTLVQLYPIGKRNWVLPRIGGELPIVMGTSFAFVPTSITVGQMYGIQGILGGALLGSLVEFLMGIFIRPLKRFFPPLVVGSVLLALGIKLLAVGVNYFAGGVGSKDYGSPQNLMLGAIVLVTVLLLQRFGRGMLKVSSLLIAILVGYAAAVAMGRIDFSPVASAAWFSVPKPFHFGFSFHLDAVLSFAAVYIVSGLETIGNTSGITIAAFNREATAEETSGAIMGDSFGSALAAVFSALPNTAFGQNAGLVAMTKVVNKWCIATGAMVLIAAGLFPKIGAVISVMPSSVLGGAVITVFAMILINGVKMLSKSGFSDRNLLVLGVTFGIGMGFSMVPQLLEHLPKVLQYLFRDTVTSVCIVSIVANILFPDEDSKDKKFVIEVE</sequence>
<dbReference type="KEGG" id="tai:Taci_0426"/>
<keyword evidence="4" id="KW-1003">Cell membrane</keyword>
<proteinExistence type="inferred from homology"/>
<name>D1B8R0_THEAS</name>
<dbReference type="GO" id="GO:0005886">
    <property type="term" value="C:plasma membrane"/>
    <property type="evidence" value="ECO:0007669"/>
    <property type="project" value="UniProtKB-SubCell"/>
</dbReference>
<dbReference type="InterPro" id="IPR006042">
    <property type="entry name" value="Xan_ur_permease"/>
</dbReference>
<dbReference type="GO" id="GO:0042907">
    <property type="term" value="F:xanthine transmembrane transporter activity"/>
    <property type="evidence" value="ECO:0007669"/>
    <property type="project" value="TreeGrafter"/>
</dbReference>
<dbReference type="eggNOG" id="COG2233">
    <property type="taxonomic scope" value="Bacteria"/>
</dbReference>
<accession>D1B8R0</accession>
<dbReference type="PATRIC" id="fig|525903.6.peg.431"/>
<evidence type="ECO:0000256" key="6">
    <source>
        <dbReference type="ARBA" id="ARBA00022989"/>
    </source>
</evidence>
<dbReference type="AlphaFoldDB" id="D1B8R0"/>
<evidence type="ECO:0000256" key="1">
    <source>
        <dbReference type="ARBA" id="ARBA00004651"/>
    </source>
</evidence>
<evidence type="ECO:0000313" key="9">
    <source>
        <dbReference type="EMBL" id="ACZ18663.1"/>
    </source>
</evidence>
<evidence type="ECO:0000313" key="10">
    <source>
        <dbReference type="Proteomes" id="UP000002030"/>
    </source>
</evidence>
<evidence type="ECO:0000256" key="3">
    <source>
        <dbReference type="ARBA" id="ARBA00022448"/>
    </source>
</evidence>
<dbReference type="InterPro" id="IPR006043">
    <property type="entry name" value="NCS2"/>
</dbReference>
<keyword evidence="3" id="KW-0813">Transport</keyword>
<dbReference type="NCBIfam" id="NF037981">
    <property type="entry name" value="NCS2_1"/>
    <property type="match status" value="1"/>
</dbReference>
<organism evidence="9 10">
    <name type="scientific">Thermanaerovibrio acidaminovorans (strain ATCC 49978 / DSM 6589 / Su883)</name>
    <name type="common">Selenomonas acidaminovorans</name>
    <dbReference type="NCBI Taxonomy" id="525903"/>
    <lineage>
        <taxon>Bacteria</taxon>
        <taxon>Thermotogati</taxon>
        <taxon>Synergistota</taxon>
        <taxon>Synergistia</taxon>
        <taxon>Synergistales</taxon>
        <taxon>Synergistaceae</taxon>
        <taxon>Thermanaerovibrio</taxon>
    </lineage>
</organism>
<dbReference type="EnsemblBacteria" id="ACZ18663">
    <property type="protein sequence ID" value="ACZ18663"/>
    <property type="gene ID" value="Taci_0426"/>
</dbReference>
<evidence type="ECO:0000256" key="2">
    <source>
        <dbReference type="ARBA" id="ARBA00008821"/>
    </source>
</evidence>
<feature type="transmembrane region" description="Helical" evidence="8">
    <location>
        <begin position="152"/>
        <end position="174"/>
    </location>
</feature>
<feature type="transmembrane region" description="Helical" evidence="8">
    <location>
        <begin position="211"/>
        <end position="228"/>
    </location>
</feature>
<keyword evidence="7 8" id="KW-0472">Membrane</keyword>
<dbReference type="NCBIfam" id="TIGR03173">
    <property type="entry name" value="pbuX"/>
    <property type="match status" value="1"/>
</dbReference>
<feature type="transmembrane region" description="Helical" evidence="8">
    <location>
        <begin position="119"/>
        <end position="140"/>
    </location>
</feature>
<dbReference type="RefSeq" id="WP_012869179.1">
    <property type="nucleotide sequence ID" value="NC_013522.1"/>
</dbReference>
<feature type="transmembrane region" description="Helical" evidence="8">
    <location>
        <begin position="335"/>
        <end position="357"/>
    </location>
</feature>
<evidence type="ECO:0000256" key="7">
    <source>
        <dbReference type="ARBA" id="ARBA00023136"/>
    </source>
</evidence>
<evidence type="ECO:0000256" key="8">
    <source>
        <dbReference type="SAM" id="Phobius"/>
    </source>
</evidence>
<feature type="transmembrane region" description="Helical" evidence="8">
    <location>
        <begin position="420"/>
        <end position="443"/>
    </location>
</feature>
<dbReference type="PANTHER" id="PTHR42810:SF4">
    <property type="entry name" value="URIC ACID TRANSPORTER UACT"/>
    <property type="match status" value="1"/>
</dbReference>
<evidence type="ECO:0000256" key="5">
    <source>
        <dbReference type="ARBA" id="ARBA00022692"/>
    </source>
</evidence>
<feature type="transmembrane region" description="Helical" evidence="8">
    <location>
        <begin position="393"/>
        <end position="414"/>
    </location>
</feature>
<feature type="transmembrane region" description="Helical" evidence="8">
    <location>
        <begin position="37"/>
        <end position="57"/>
    </location>
</feature>
<keyword evidence="10" id="KW-1185">Reference proteome</keyword>
<evidence type="ECO:0000256" key="4">
    <source>
        <dbReference type="ARBA" id="ARBA00022475"/>
    </source>
</evidence>
<dbReference type="EMBL" id="CP001818">
    <property type="protein sequence ID" value="ACZ18663.1"/>
    <property type="molecule type" value="Genomic_DNA"/>
</dbReference>
<dbReference type="InterPro" id="IPR017588">
    <property type="entry name" value="UacT-like"/>
</dbReference>
<gene>
    <name evidence="9" type="ordered locus">Taci_0426</name>
</gene>
<protein>
    <submittedName>
        <fullName evidence="9">Uracil-xanthine permease</fullName>
    </submittedName>
</protein>
<reference evidence="9 10" key="1">
    <citation type="journal article" date="2009" name="Stand. Genomic Sci.">
        <title>Complete genome sequence of Thermanaerovibrio acidaminovorans type strain (Su883).</title>
        <authorList>
            <person name="Chovatia M."/>
            <person name="Sikorski J."/>
            <person name="Schroder M."/>
            <person name="Lapidus A."/>
            <person name="Nolan M."/>
            <person name="Tice H."/>
            <person name="Glavina Del Rio T."/>
            <person name="Copeland A."/>
            <person name="Cheng J.F."/>
            <person name="Lucas S."/>
            <person name="Chen F."/>
            <person name="Bruce D."/>
            <person name="Goodwin L."/>
            <person name="Pitluck S."/>
            <person name="Ivanova N."/>
            <person name="Mavromatis K."/>
            <person name="Ovchinnikova G."/>
            <person name="Pati A."/>
            <person name="Chen A."/>
            <person name="Palaniappan K."/>
            <person name="Land M."/>
            <person name="Hauser L."/>
            <person name="Chang Y.J."/>
            <person name="Jeffries C.D."/>
            <person name="Chain P."/>
            <person name="Saunders E."/>
            <person name="Detter J.C."/>
            <person name="Brettin T."/>
            <person name="Rohde M."/>
            <person name="Goker M."/>
            <person name="Spring S."/>
            <person name="Bristow J."/>
            <person name="Markowitz V."/>
            <person name="Hugenholtz P."/>
            <person name="Kyrpides N.C."/>
            <person name="Klenk H.P."/>
            <person name="Eisen J.A."/>
        </authorList>
    </citation>
    <scope>NUCLEOTIDE SEQUENCE [LARGE SCALE GENOMIC DNA]</scope>
    <source>
        <strain evidence="10">ATCC 49978 / DSM 6589 / Su883</strain>
    </source>
</reference>
<keyword evidence="6 8" id="KW-1133">Transmembrane helix</keyword>
<dbReference type="Proteomes" id="UP000002030">
    <property type="component" value="Chromosome"/>
</dbReference>
<comment type="similarity">
    <text evidence="2">Belongs to the nucleobase:cation symporter-2 (NCS2) (TC 2.A.40) family.</text>
</comment>
<feature type="transmembrane region" description="Helical" evidence="8">
    <location>
        <begin position="248"/>
        <end position="268"/>
    </location>
</feature>
<comment type="subcellular location">
    <subcellularLocation>
        <location evidence="1">Cell membrane</location>
        <topology evidence="1">Multi-pass membrane protein</topology>
    </subcellularLocation>
</comment>
<keyword evidence="5 8" id="KW-0812">Transmembrane</keyword>
<feature type="transmembrane region" description="Helical" evidence="8">
    <location>
        <begin position="63"/>
        <end position="82"/>
    </location>
</feature>